<accession>A0A3M7TAB3</accession>
<protein>
    <submittedName>
        <fullName evidence="1">Uncharacterized protein</fullName>
    </submittedName>
</protein>
<gene>
    <name evidence="1" type="ORF">BpHYR1_009778</name>
</gene>
<reference evidence="1 2" key="1">
    <citation type="journal article" date="2018" name="Sci. Rep.">
        <title>Genomic signatures of local adaptation to the degree of environmental predictability in rotifers.</title>
        <authorList>
            <person name="Franch-Gras L."/>
            <person name="Hahn C."/>
            <person name="Garcia-Roger E.M."/>
            <person name="Carmona M.J."/>
            <person name="Serra M."/>
            <person name="Gomez A."/>
        </authorList>
    </citation>
    <scope>NUCLEOTIDE SEQUENCE [LARGE SCALE GENOMIC DNA]</scope>
    <source>
        <strain evidence="1">HYR1</strain>
    </source>
</reference>
<evidence type="ECO:0000313" key="2">
    <source>
        <dbReference type="Proteomes" id="UP000276133"/>
    </source>
</evidence>
<sequence length="68" mass="7753">MAKAYYPIFLMKMIGIKPKMGRFSQTKIFNRFSFILTLSNDRLEISFIPNSTTIKLGILSSCNNDKAS</sequence>
<proteinExistence type="predicted"/>
<dbReference type="AlphaFoldDB" id="A0A3M7TAB3"/>
<keyword evidence="2" id="KW-1185">Reference proteome</keyword>
<name>A0A3M7TAB3_BRAPC</name>
<comment type="caution">
    <text evidence="1">The sequence shown here is derived from an EMBL/GenBank/DDBJ whole genome shotgun (WGS) entry which is preliminary data.</text>
</comment>
<dbReference type="EMBL" id="REGN01000054">
    <property type="protein sequence ID" value="RNA44848.1"/>
    <property type="molecule type" value="Genomic_DNA"/>
</dbReference>
<organism evidence="1 2">
    <name type="scientific">Brachionus plicatilis</name>
    <name type="common">Marine rotifer</name>
    <name type="synonym">Brachionus muelleri</name>
    <dbReference type="NCBI Taxonomy" id="10195"/>
    <lineage>
        <taxon>Eukaryota</taxon>
        <taxon>Metazoa</taxon>
        <taxon>Spiralia</taxon>
        <taxon>Gnathifera</taxon>
        <taxon>Rotifera</taxon>
        <taxon>Eurotatoria</taxon>
        <taxon>Monogononta</taxon>
        <taxon>Pseudotrocha</taxon>
        <taxon>Ploima</taxon>
        <taxon>Brachionidae</taxon>
        <taxon>Brachionus</taxon>
    </lineage>
</organism>
<dbReference type="Proteomes" id="UP000276133">
    <property type="component" value="Unassembled WGS sequence"/>
</dbReference>
<evidence type="ECO:0000313" key="1">
    <source>
        <dbReference type="EMBL" id="RNA44848.1"/>
    </source>
</evidence>